<dbReference type="RefSeq" id="WP_245776930.1">
    <property type="nucleotide sequence ID" value="NZ_FOLQ01000044.1"/>
</dbReference>
<dbReference type="STRING" id="662367.SAMN05216167_14413"/>
<dbReference type="Proteomes" id="UP000198598">
    <property type="component" value="Unassembled WGS sequence"/>
</dbReference>
<name>A0A1I2HHD5_9BACT</name>
<evidence type="ECO:0000256" key="1">
    <source>
        <dbReference type="SAM" id="Phobius"/>
    </source>
</evidence>
<dbReference type="GO" id="GO:0004803">
    <property type="term" value="F:transposase activity"/>
    <property type="evidence" value="ECO:0007669"/>
    <property type="project" value="InterPro"/>
</dbReference>
<keyword evidence="1" id="KW-0812">Transmembrane</keyword>
<evidence type="ECO:0000313" key="4">
    <source>
        <dbReference type="Proteomes" id="UP000198598"/>
    </source>
</evidence>
<evidence type="ECO:0000313" key="3">
    <source>
        <dbReference type="EMBL" id="SFF29695.1"/>
    </source>
</evidence>
<accession>A0A1I2HHD5</accession>
<keyword evidence="1" id="KW-1133">Transmembrane helix</keyword>
<gene>
    <name evidence="3" type="ORF">SAMN05216167_14413</name>
</gene>
<keyword evidence="4" id="KW-1185">Reference proteome</keyword>
<protein>
    <submittedName>
        <fullName evidence="3">Transposase DDE domain-containing protein</fullName>
    </submittedName>
</protein>
<dbReference type="SUPFAM" id="SSF53098">
    <property type="entry name" value="Ribonuclease H-like"/>
    <property type="match status" value="1"/>
</dbReference>
<dbReference type="GO" id="GO:0006313">
    <property type="term" value="P:DNA transposition"/>
    <property type="evidence" value="ECO:0007669"/>
    <property type="project" value="InterPro"/>
</dbReference>
<feature type="domain" description="Transposase IS4-like" evidence="2">
    <location>
        <begin position="95"/>
        <end position="280"/>
    </location>
</feature>
<keyword evidence="1" id="KW-0472">Membrane</keyword>
<sequence>MTHPLLTKCKKYFVGVPDHVLQILMLVCSAIVLARSTNLNVLKDYLPQLLANQLTKPASHYKRLIRFFRFEKPNQLVTGILQFIFRFFEGHFTYLIMDATTWQIGQKSVHLLTLCILFGDTAIPIYWLQLDKKGHSSEIERKQLIAQALRLYKLAGKILLADREYIGEKWLRYLVESDIHFVIRLPEACYKIPIGKAPGPAFSKLCRQALHRKHGVIKSFILNECCLSTVILKNPKNDPKEPLLHFGSSLTNKQKIAQAYRLRWRIETCFKQFKSQGFNRAGGPD</sequence>
<dbReference type="Pfam" id="PF01609">
    <property type="entry name" value="DDE_Tnp_1"/>
    <property type="match status" value="1"/>
</dbReference>
<reference evidence="3 4" key="1">
    <citation type="submission" date="2016-10" db="EMBL/GenBank/DDBJ databases">
        <authorList>
            <person name="de Groot N.N."/>
        </authorList>
    </citation>
    <scope>NUCLEOTIDE SEQUENCE [LARGE SCALE GENOMIC DNA]</scope>
    <source>
        <strain evidence="3 4">DSM 26130</strain>
    </source>
</reference>
<dbReference type="GO" id="GO:0003677">
    <property type="term" value="F:DNA binding"/>
    <property type="evidence" value="ECO:0007669"/>
    <property type="project" value="InterPro"/>
</dbReference>
<feature type="transmembrane region" description="Helical" evidence="1">
    <location>
        <begin position="12"/>
        <end position="34"/>
    </location>
</feature>
<dbReference type="EMBL" id="FOLQ01000044">
    <property type="protein sequence ID" value="SFF29695.1"/>
    <property type="molecule type" value="Genomic_DNA"/>
</dbReference>
<proteinExistence type="predicted"/>
<organism evidence="3 4">
    <name type="scientific">Spirosoma endophyticum</name>
    <dbReference type="NCBI Taxonomy" id="662367"/>
    <lineage>
        <taxon>Bacteria</taxon>
        <taxon>Pseudomonadati</taxon>
        <taxon>Bacteroidota</taxon>
        <taxon>Cytophagia</taxon>
        <taxon>Cytophagales</taxon>
        <taxon>Cytophagaceae</taxon>
        <taxon>Spirosoma</taxon>
    </lineage>
</organism>
<evidence type="ECO:0000259" key="2">
    <source>
        <dbReference type="Pfam" id="PF01609"/>
    </source>
</evidence>
<dbReference type="AlphaFoldDB" id="A0A1I2HHD5"/>
<dbReference type="InterPro" id="IPR012337">
    <property type="entry name" value="RNaseH-like_sf"/>
</dbReference>
<dbReference type="InterPro" id="IPR002559">
    <property type="entry name" value="Transposase_11"/>
</dbReference>